<evidence type="ECO:0008006" key="2">
    <source>
        <dbReference type="Google" id="ProtNLM"/>
    </source>
</evidence>
<dbReference type="PANTHER" id="PTHR36454:SF1">
    <property type="entry name" value="DUF1015 DOMAIN-CONTAINING PROTEIN"/>
    <property type="match status" value="1"/>
</dbReference>
<dbReference type="InterPro" id="IPR008323">
    <property type="entry name" value="UCP033563"/>
</dbReference>
<dbReference type="Pfam" id="PF06245">
    <property type="entry name" value="DUF1015"/>
    <property type="match status" value="1"/>
</dbReference>
<name>A0A381PUZ6_9ZZZZ</name>
<dbReference type="EMBL" id="UINC01001100">
    <property type="protein sequence ID" value="SUZ70740.1"/>
    <property type="molecule type" value="Genomic_DNA"/>
</dbReference>
<dbReference type="AlphaFoldDB" id="A0A381PUZ6"/>
<protein>
    <recommendedName>
        <fullName evidence="2">DUF1015 domain-containing protein</fullName>
    </recommendedName>
</protein>
<dbReference type="PANTHER" id="PTHR36454">
    <property type="entry name" value="LMO2823 PROTEIN"/>
    <property type="match status" value="1"/>
</dbReference>
<gene>
    <name evidence="1" type="ORF">METZ01_LOCUS23594</name>
</gene>
<accession>A0A381PUZ6</accession>
<proteinExistence type="predicted"/>
<dbReference type="PIRSF" id="PIRSF033563">
    <property type="entry name" value="UCP033563"/>
    <property type="match status" value="1"/>
</dbReference>
<sequence>MAEIFPFRGWRYHNDLIQEQPGVIVPPYDVITATEQNSHYDQSPYNYIRAILNRSAGADRYKDAAISLEQWKKNGVLIQEEQNAIYILSQSFKQSDQTVERIGCICSLQLTELGKVVLPHELTIQKHLLDRLRLMAATSANTGQIFMCYRDDEMILENIYKQIEKDPVVDIVLSDIHYRLWPVMDKKLIGQFAAGMVNKTLIIADGHHRYKTALQYAADHPESGAAKQVMVTLVNSKNSGMQILPTHRIISGVNIAIGNIENNLAEFFHIRKFTGAAAVLDAMNTRPDEKGMLGLYHRESNTGLLLNFKDWNILETEFPETSKTYRELDTNILHVFVLNKVFNIDSNKQTDLNRVAYMRGNEPALDMLKKEHHYDVACFVNPPSLEDVYDIAKSGETMPQKSTFFFPKIYSGLVTRCFQK</sequence>
<reference evidence="1" key="1">
    <citation type="submission" date="2018-05" db="EMBL/GenBank/DDBJ databases">
        <authorList>
            <person name="Lanie J.A."/>
            <person name="Ng W.-L."/>
            <person name="Kazmierczak K.M."/>
            <person name="Andrzejewski T.M."/>
            <person name="Davidsen T.M."/>
            <person name="Wayne K.J."/>
            <person name="Tettelin H."/>
            <person name="Glass J.I."/>
            <person name="Rusch D."/>
            <person name="Podicherti R."/>
            <person name="Tsui H.-C.T."/>
            <person name="Winkler M.E."/>
        </authorList>
    </citation>
    <scope>NUCLEOTIDE SEQUENCE</scope>
</reference>
<organism evidence="1">
    <name type="scientific">marine metagenome</name>
    <dbReference type="NCBI Taxonomy" id="408172"/>
    <lineage>
        <taxon>unclassified sequences</taxon>
        <taxon>metagenomes</taxon>
        <taxon>ecological metagenomes</taxon>
    </lineage>
</organism>
<evidence type="ECO:0000313" key="1">
    <source>
        <dbReference type="EMBL" id="SUZ70740.1"/>
    </source>
</evidence>